<dbReference type="PRINTS" id="PR00412">
    <property type="entry name" value="EPOXHYDRLASE"/>
</dbReference>
<protein>
    <submittedName>
        <fullName evidence="8">Alpha/beta-hydrolase</fullName>
    </submittedName>
</protein>
<evidence type="ECO:0000256" key="2">
    <source>
        <dbReference type="ARBA" id="ARBA00005668"/>
    </source>
</evidence>
<dbReference type="PANTHER" id="PTHR43329">
    <property type="entry name" value="EPOXIDE HYDROLASE"/>
    <property type="match status" value="1"/>
</dbReference>
<evidence type="ECO:0000256" key="5">
    <source>
        <dbReference type="ARBA" id="ARBA00023140"/>
    </source>
</evidence>
<evidence type="ECO:0000313" key="9">
    <source>
        <dbReference type="Proteomes" id="UP000800040"/>
    </source>
</evidence>
<evidence type="ECO:0000256" key="4">
    <source>
        <dbReference type="ARBA" id="ARBA00023026"/>
    </source>
</evidence>
<dbReference type="InterPro" id="IPR000073">
    <property type="entry name" value="AB_hydrolase_1"/>
</dbReference>
<name>A0A6A5K645_9PLEO</name>
<dbReference type="Gene3D" id="3.40.50.1820">
    <property type="entry name" value="alpha/beta hydrolase"/>
    <property type="match status" value="1"/>
</dbReference>
<organism evidence="8 9">
    <name type="scientific">Decorospora gaudefroyi</name>
    <dbReference type="NCBI Taxonomy" id="184978"/>
    <lineage>
        <taxon>Eukaryota</taxon>
        <taxon>Fungi</taxon>
        <taxon>Dikarya</taxon>
        <taxon>Ascomycota</taxon>
        <taxon>Pezizomycotina</taxon>
        <taxon>Dothideomycetes</taxon>
        <taxon>Pleosporomycetidae</taxon>
        <taxon>Pleosporales</taxon>
        <taxon>Pleosporineae</taxon>
        <taxon>Pleosporaceae</taxon>
        <taxon>Decorospora</taxon>
    </lineage>
</organism>
<evidence type="ECO:0000313" key="8">
    <source>
        <dbReference type="EMBL" id="KAF1829934.1"/>
    </source>
</evidence>
<dbReference type="OrthoDB" id="6431331at2759"/>
<evidence type="ECO:0000256" key="6">
    <source>
        <dbReference type="ARBA" id="ARBA00038334"/>
    </source>
</evidence>
<dbReference type="SUPFAM" id="SSF53474">
    <property type="entry name" value="alpha/beta-Hydrolases"/>
    <property type="match status" value="1"/>
</dbReference>
<accession>A0A6A5K645</accession>
<keyword evidence="3 8" id="KW-0378">Hydrolase</keyword>
<comment type="similarity">
    <text evidence="6">Belongs to the AB hydrolase superfamily. Epoxide hydrolase family.</text>
</comment>
<comment type="similarity">
    <text evidence="2">Belongs to the AB hydrolase superfamily. AKT2 hydrolase family.</text>
</comment>
<sequence>MTSTVGSVAWQGFKLAFGLISLAGAWTSAVVKNGALWAKDSEEEKRELGAAQDRFWNLEQEPLPGLRHAFFTTSNGTRLHYVVNEPAGSSAPKDVAIFIHGFPDSFVLWRHFLQSSELQRNHILIAVDLPGYGGSDSLPAYGPNEVFETLCEFIIGVRQLFLQEGKKTVLVTHDWGAVIGARLASEAHVLADHWIITGGIIPSLQASNGKNRILLAKQMLKTWIRSPLNIGLLKNGLSALRPVVSQFRRSFYIFVFHLPWPFSNTFATFGNYWFLRVLHDMGKGPRTKTDKTFTALNPVDAGEAMAISTGPGLAQLEKGNVNGDRYGESVRRRTGDRGMSEKIRIYRENLVFGKWEKSLETTAALFNISSNAVSGASSTSSGVLSNTAPKGALKAPATIILGERDPAFDRRLALDNARDYLVKGSQVVIIKGAGHWLPLEQIGRRALEKTVLWALHDDVENESIPFEAMSDVRVLEAL</sequence>
<keyword evidence="4" id="KW-0843">Virulence</keyword>
<dbReference type="Proteomes" id="UP000800040">
    <property type="component" value="Unassembled WGS sequence"/>
</dbReference>
<dbReference type="AlphaFoldDB" id="A0A6A5K645"/>
<dbReference type="InterPro" id="IPR029058">
    <property type="entry name" value="AB_hydrolase_fold"/>
</dbReference>
<dbReference type="Pfam" id="PF12697">
    <property type="entry name" value="Abhydrolase_6"/>
    <property type="match status" value="1"/>
</dbReference>
<evidence type="ECO:0000256" key="1">
    <source>
        <dbReference type="ARBA" id="ARBA00004275"/>
    </source>
</evidence>
<dbReference type="EMBL" id="ML975417">
    <property type="protein sequence ID" value="KAF1829934.1"/>
    <property type="molecule type" value="Genomic_DNA"/>
</dbReference>
<reference evidence="8" key="1">
    <citation type="submission" date="2020-01" db="EMBL/GenBank/DDBJ databases">
        <authorList>
            <consortium name="DOE Joint Genome Institute"/>
            <person name="Haridas S."/>
            <person name="Albert R."/>
            <person name="Binder M."/>
            <person name="Bloem J."/>
            <person name="Labutti K."/>
            <person name="Salamov A."/>
            <person name="Andreopoulos B."/>
            <person name="Baker S.E."/>
            <person name="Barry K."/>
            <person name="Bills G."/>
            <person name="Bluhm B.H."/>
            <person name="Cannon C."/>
            <person name="Castanera R."/>
            <person name="Culley D.E."/>
            <person name="Daum C."/>
            <person name="Ezra D."/>
            <person name="Gonzalez J.B."/>
            <person name="Henrissat B."/>
            <person name="Kuo A."/>
            <person name="Liang C."/>
            <person name="Lipzen A."/>
            <person name="Lutzoni F."/>
            <person name="Magnuson J."/>
            <person name="Mondo S."/>
            <person name="Nolan M."/>
            <person name="Ohm R."/>
            <person name="Pangilinan J."/>
            <person name="Park H.-J."/>
            <person name="Ramirez L."/>
            <person name="Alfaro M."/>
            <person name="Sun H."/>
            <person name="Tritt A."/>
            <person name="Yoshinaga Y."/>
            <person name="Zwiers L.-H."/>
            <person name="Turgeon B.G."/>
            <person name="Goodwin S.B."/>
            <person name="Spatafora J.W."/>
            <person name="Crous P.W."/>
            <person name="Grigoriev I.V."/>
        </authorList>
    </citation>
    <scope>NUCLEOTIDE SEQUENCE</scope>
    <source>
        <strain evidence="8">P77</strain>
    </source>
</reference>
<gene>
    <name evidence="8" type="ORF">BDW02DRAFT_125259</name>
</gene>
<proteinExistence type="inferred from homology"/>
<keyword evidence="9" id="KW-1185">Reference proteome</keyword>
<dbReference type="GO" id="GO:0005777">
    <property type="term" value="C:peroxisome"/>
    <property type="evidence" value="ECO:0007669"/>
    <property type="project" value="UniProtKB-SubCell"/>
</dbReference>
<keyword evidence="5" id="KW-0576">Peroxisome</keyword>
<feature type="domain" description="AB hydrolase-1" evidence="7">
    <location>
        <begin position="97"/>
        <end position="440"/>
    </location>
</feature>
<dbReference type="GO" id="GO:0016787">
    <property type="term" value="F:hydrolase activity"/>
    <property type="evidence" value="ECO:0007669"/>
    <property type="project" value="UniProtKB-KW"/>
</dbReference>
<comment type="subcellular location">
    <subcellularLocation>
        <location evidence="1">Peroxisome</location>
    </subcellularLocation>
</comment>
<evidence type="ECO:0000256" key="3">
    <source>
        <dbReference type="ARBA" id="ARBA00022801"/>
    </source>
</evidence>
<evidence type="ECO:0000259" key="7">
    <source>
        <dbReference type="Pfam" id="PF12697"/>
    </source>
</evidence>
<dbReference type="InterPro" id="IPR000639">
    <property type="entry name" value="Epox_hydrolase-like"/>
</dbReference>